<keyword evidence="2" id="KW-1185">Reference proteome</keyword>
<evidence type="ECO:0000313" key="1">
    <source>
        <dbReference type="EMBL" id="BAV39303.1"/>
    </source>
</evidence>
<accession>A0A1B4XWW8</accession>
<dbReference type="Proteomes" id="UP000224877">
    <property type="component" value="Segment"/>
</dbReference>
<name>A0A1B4XWW8_9CAUD</name>
<protein>
    <submittedName>
        <fullName evidence="1">Uncharacterized protein</fullName>
    </submittedName>
</protein>
<gene>
    <name evidence="1" type="ORF">BPT24_178</name>
</gene>
<evidence type="ECO:0000313" key="2">
    <source>
        <dbReference type="Proteomes" id="UP000224877"/>
    </source>
</evidence>
<reference evidence="1 2" key="1">
    <citation type="submission" date="2016-07" db="EMBL/GenBank/DDBJ databases">
        <title>Characterization of three bacteriophages infecting bacteria isolated from shrimp culture pond water.</title>
        <authorList>
            <person name="Khoa H.V."/>
        </authorList>
    </citation>
    <scope>NUCLEOTIDE SEQUENCE [LARGE SCALE GENOMIC DNA]</scope>
</reference>
<proteinExistence type="predicted"/>
<organism evidence="1 2">
    <name type="scientific">Tenacibaculum phage pT24</name>
    <dbReference type="NCBI Taxonomy" id="1880590"/>
    <lineage>
        <taxon>Viruses</taxon>
        <taxon>Duplodnaviria</taxon>
        <taxon>Heunggongvirae</taxon>
        <taxon>Uroviricota</taxon>
        <taxon>Caudoviricetes</taxon>
        <taxon>Kungbxnavirus</taxon>
        <taxon>Kungbxnavirus pT24</taxon>
    </lineage>
</organism>
<dbReference type="EMBL" id="LC168164">
    <property type="protein sequence ID" value="BAV39303.1"/>
    <property type="molecule type" value="Genomic_DNA"/>
</dbReference>
<sequence length="1076" mass="120005">MKKSNSMAQQLFDVNRLNDNALKFMQAIYEAITSDKENITTTLDLGDGSTRDVIIPSNIFLKSEVERMKASFENMIGLGTSRVGTIVSINDGANDKLRNIILSTFKKALDRMTLSEMSFKNHISVSQNPLIDKLLSPLTHLDVELPERFNNEKNVVTTKFFVENLDGLSDGMSYSEVRQYLSTNNVSYTIKEDVLKLNPTKQRFYGDFMVMSITSNDDDTLTCRVDKLTYSDSLNIVEDSRELQLGDELITSDGLTLYKVTRVVNDGLGIYVTIKLISGLSALEVGIGALQYRDNTTPVKTASIPIKGQDKIVLFISSLDDKNDVQGVYSDAKILDTDSLKILSNGIEFNFNTYYASNILGLGEYLESVVQENTVPRALASDITKPELDDSYFKVVQVNKHITNTADSQKLKRYSAEKQRLRSQILKTSDKIYSLRTKIGKGQYKSKDEKSQDESALNLLINKLQTEQSEFSSTVDNIASLASFANAPKASPKYRVLGFWEIDEPTSSITGDLQRIVQYNIRYKYVPTNSDVSEPSSIMVGDIDASISSWNELKSVPLKKTFDVNRNKFVWDSVNISDADVNNINQVEIPISYGENVIIQVQAIGEAGYPSNPILSEWSSPIKVSFPEELAQDEDIKSIVEDNKQDLINTSVNKEFESRGIDKLMGLGYTEQERYFPLGVKDIASGQFTTEQKTISLEELIKSMQTEIISLRDIVNRRTTSYSVELVTGDRTSPINKLQTIEVFAGNYTDEVDVNVESNYGAIVEKEFYIKLINNNANTADITSISSGLLTGVTDNNNYKDVGFAKHGTNTKQAQKNGQIIYLRNRDVSGSNELVYVNNSQSSTEIDSGDKETTTVEAEKTIVEYDGSSFNRVKLSNASTGIGYVAMSINHPLYQAYLQDTTNSTLSDALVAEFERIQEFNDSLLEDNKQQDLSSIDYMGFVDNDKYILGRNSTGARLFMRLTDIQNIQVSSSDSSASIQLHNGEQNALLIPVVFQFRMIDILGRINGDSKLSLSASNIEYKKKMGVDLIVGNELFKFDIVVSAKFRKTTLSVTSSETSQVISAIDTQSSNRPNIL</sequence>